<accession>A0A813HSD7</accession>
<dbReference type="Pfam" id="PF20256">
    <property type="entry name" value="MoCoBD_2"/>
    <property type="match status" value="1"/>
</dbReference>
<dbReference type="PROSITE" id="PS51387">
    <property type="entry name" value="FAD_PCMH"/>
    <property type="match status" value="1"/>
</dbReference>
<dbReference type="InterPro" id="IPR016169">
    <property type="entry name" value="FAD-bd_PCMH_sub2"/>
</dbReference>
<evidence type="ECO:0000256" key="4">
    <source>
        <dbReference type="ARBA" id="ARBA00022630"/>
    </source>
</evidence>
<evidence type="ECO:0000256" key="12">
    <source>
        <dbReference type="ARBA" id="ARBA00034078"/>
    </source>
</evidence>
<keyword evidence="9 15" id="KW-0408">Iron</keyword>
<dbReference type="SUPFAM" id="SSF55447">
    <property type="entry name" value="CO dehydrogenase flavoprotein C-terminal domain-like"/>
    <property type="match status" value="1"/>
</dbReference>
<feature type="binding site" evidence="15">
    <location>
        <position position="185"/>
    </location>
    <ligand>
        <name>[2Fe-2S] cluster</name>
        <dbReference type="ChEBI" id="CHEBI:190135"/>
        <label>2</label>
    </ligand>
</feature>
<name>A0A813HSD7_POLGL</name>
<dbReference type="Pfam" id="PF03450">
    <property type="entry name" value="CO_deh_flav_C"/>
    <property type="match status" value="1"/>
</dbReference>
<evidence type="ECO:0000256" key="11">
    <source>
        <dbReference type="ARBA" id="ARBA00023027"/>
    </source>
</evidence>
<feature type="binding site" evidence="15">
    <location>
        <position position="858"/>
    </location>
    <ligand>
        <name>Mo-molybdopterin</name>
        <dbReference type="ChEBI" id="CHEBI:71302"/>
    </ligand>
    <ligandPart>
        <name>Mo</name>
        <dbReference type="ChEBI" id="CHEBI:28685"/>
    </ligandPart>
</feature>
<dbReference type="SUPFAM" id="SSF56176">
    <property type="entry name" value="FAD-binding/transporter-associated domain-like"/>
    <property type="match status" value="1"/>
</dbReference>
<dbReference type="InterPro" id="IPR036683">
    <property type="entry name" value="CO_DH_flav_C_dom_sf"/>
</dbReference>
<keyword evidence="11" id="KW-0520">NAD</keyword>
<evidence type="ECO:0008006" key="20">
    <source>
        <dbReference type="Google" id="ProtNLM"/>
    </source>
</evidence>
<dbReference type="GO" id="GO:0016491">
    <property type="term" value="F:oxidoreductase activity"/>
    <property type="evidence" value="ECO:0007669"/>
    <property type="project" value="UniProtKB-KW"/>
</dbReference>
<dbReference type="Gene3D" id="3.30.465.10">
    <property type="match status" value="1"/>
</dbReference>
<dbReference type="PIRSF" id="PIRSF000127">
    <property type="entry name" value="Xanthine_DH"/>
    <property type="match status" value="1"/>
</dbReference>
<evidence type="ECO:0000256" key="8">
    <source>
        <dbReference type="ARBA" id="ARBA00023002"/>
    </source>
</evidence>
<dbReference type="CDD" id="cd00207">
    <property type="entry name" value="fer2"/>
    <property type="match status" value="1"/>
</dbReference>
<feature type="domain" description="FAD-binding PCMH-type" evidence="17">
    <location>
        <begin position="279"/>
        <end position="464"/>
    </location>
</feature>
<evidence type="ECO:0000256" key="15">
    <source>
        <dbReference type="PIRSR" id="PIRSR000127-3"/>
    </source>
</evidence>
<dbReference type="OMA" id="NAGSRWK"/>
<evidence type="ECO:0000256" key="10">
    <source>
        <dbReference type="ARBA" id="ARBA00023014"/>
    </source>
</evidence>
<dbReference type="InterPro" id="IPR005107">
    <property type="entry name" value="CO_DH_flav_C"/>
</dbReference>
<feature type="binding site" evidence="15">
    <location>
        <position position="121"/>
    </location>
    <ligand>
        <name>[2Fe-2S] cluster</name>
        <dbReference type="ChEBI" id="CHEBI:190135"/>
        <label>1</label>
    </ligand>
</feature>
<dbReference type="PANTHER" id="PTHR11908:SF132">
    <property type="entry name" value="ALDEHYDE OXIDASE 1-RELATED"/>
    <property type="match status" value="1"/>
</dbReference>
<keyword evidence="6 15" id="KW-0479">Metal-binding</keyword>
<dbReference type="InterPro" id="IPR012675">
    <property type="entry name" value="Beta-grasp_dom_sf"/>
</dbReference>
<dbReference type="InterPro" id="IPR016208">
    <property type="entry name" value="Ald_Oxase/xanthine_DH-like"/>
</dbReference>
<dbReference type="PROSITE" id="PS00197">
    <property type="entry name" value="2FE2S_FER_1"/>
    <property type="match status" value="1"/>
</dbReference>
<dbReference type="SUPFAM" id="SSF47741">
    <property type="entry name" value="CO dehydrogenase ISP C-domain like"/>
    <property type="match status" value="1"/>
</dbReference>
<feature type="binding site" evidence="14">
    <location>
        <begin position="309"/>
        <end position="316"/>
    </location>
    <ligand>
        <name>FAD</name>
        <dbReference type="ChEBI" id="CHEBI:57692"/>
    </ligand>
</feature>
<comment type="caution">
    <text evidence="18">The sequence shown here is derived from an EMBL/GenBank/DDBJ whole genome shotgun (WGS) entry which is preliminary data.</text>
</comment>
<dbReference type="InterPro" id="IPR036318">
    <property type="entry name" value="FAD-bd_PCMH-like_sf"/>
</dbReference>
<comment type="cofactor">
    <cofactor evidence="15">
        <name>Mo-molybdopterin</name>
        <dbReference type="ChEBI" id="CHEBI:71302"/>
    </cofactor>
    <text evidence="15">Binds 1 Mo-molybdopterin (Mo-MPT) cofactor per subunit.</text>
</comment>
<feature type="binding site" evidence="14">
    <location>
        <position position="470"/>
    </location>
    <ligand>
        <name>FAD</name>
        <dbReference type="ChEBI" id="CHEBI:57692"/>
    </ligand>
</feature>
<dbReference type="InterPro" id="IPR037165">
    <property type="entry name" value="AldOxase/xan_DH_Mopterin-bd_sf"/>
</dbReference>
<protein>
    <recommendedName>
        <fullName evidence="20">Xanthine dehydrogenase</fullName>
    </recommendedName>
</protein>
<evidence type="ECO:0000256" key="2">
    <source>
        <dbReference type="ARBA" id="ARBA00006849"/>
    </source>
</evidence>
<evidence type="ECO:0000256" key="6">
    <source>
        <dbReference type="ARBA" id="ARBA00022723"/>
    </source>
</evidence>
<dbReference type="GO" id="GO:0071949">
    <property type="term" value="F:FAD binding"/>
    <property type="evidence" value="ECO:0007669"/>
    <property type="project" value="InterPro"/>
</dbReference>
<evidence type="ECO:0000256" key="9">
    <source>
        <dbReference type="ARBA" id="ARBA00023004"/>
    </source>
</evidence>
<feature type="binding site" evidence="15">
    <location>
        <position position="146"/>
    </location>
    <ligand>
        <name>[2Fe-2S] cluster</name>
        <dbReference type="ChEBI" id="CHEBI:190135"/>
        <label>1</label>
    </ligand>
</feature>
<evidence type="ECO:0000256" key="13">
    <source>
        <dbReference type="PIRSR" id="PIRSR000127-1"/>
    </source>
</evidence>
<keyword evidence="8" id="KW-0560">Oxidoreductase</keyword>
<proteinExistence type="inferred from homology"/>
<feature type="binding site" evidence="15">
    <location>
        <position position="973"/>
    </location>
    <ligand>
        <name>Mo-molybdopterin</name>
        <dbReference type="ChEBI" id="CHEBI:71302"/>
    </ligand>
    <ligandPart>
        <name>Mo</name>
        <dbReference type="ChEBI" id="CHEBI:28685"/>
    </ligandPart>
</feature>
<evidence type="ECO:0000259" key="17">
    <source>
        <dbReference type="PROSITE" id="PS51387"/>
    </source>
</evidence>
<comment type="cofactor">
    <cofactor evidence="1 14">
        <name>FAD</name>
        <dbReference type="ChEBI" id="CHEBI:57692"/>
    </cofactor>
</comment>
<feature type="binding site" evidence="15">
    <location>
        <position position="222"/>
    </location>
    <ligand>
        <name>[2Fe-2S] cluster</name>
        <dbReference type="ChEBI" id="CHEBI:190135"/>
        <label>2</label>
    </ligand>
</feature>
<dbReference type="Gene3D" id="3.90.1170.50">
    <property type="entry name" value="Aldehyde oxidase/xanthine dehydrogenase, a/b hammerhead"/>
    <property type="match status" value="1"/>
</dbReference>
<evidence type="ECO:0000256" key="14">
    <source>
        <dbReference type="PIRSR" id="PIRSR000127-2"/>
    </source>
</evidence>
<dbReference type="SUPFAM" id="SSF54665">
    <property type="entry name" value="CO dehydrogenase molybdoprotein N-domain-like"/>
    <property type="match status" value="1"/>
</dbReference>
<evidence type="ECO:0000313" key="19">
    <source>
        <dbReference type="Proteomes" id="UP000654075"/>
    </source>
</evidence>
<dbReference type="InterPro" id="IPR016166">
    <property type="entry name" value="FAD-bd_PCMH"/>
</dbReference>
<dbReference type="SUPFAM" id="SSF56003">
    <property type="entry name" value="Molybdenum cofactor-binding domain"/>
    <property type="match status" value="1"/>
</dbReference>
<evidence type="ECO:0000256" key="5">
    <source>
        <dbReference type="ARBA" id="ARBA00022714"/>
    </source>
</evidence>
<dbReference type="InterPro" id="IPR000674">
    <property type="entry name" value="Ald_Oxase/Xan_DH_a/b"/>
</dbReference>
<dbReference type="InterPro" id="IPR006058">
    <property type="entry name" value="2Fe2S_fd_BS"/>
</dbReference>
<dbReference type="Gene3D" id="3.30.390.50">
    <property type="entry name" value="CO dehydrogenase flavoprotein, C-terminal domain"/>
    <property type="match status" value="1"/>
</dbReference>
<dbReference type="SMART" id="SM01008">
    <property type="entry name" value="Ald_Xan_dh_C"/>
    <property type="match status" value="1"/>
</dbReference>
<dbReference type="InterPro" id="IPR036010">
    <property type="entry name" value="2Fe-2S_ferredoxin-like_sf"/>
</dbReference>
<evidence type="ECO:0000256" key="3">
    <source>
        <dbReference type="ARBA" id="ARBA00022505"/>
    </source>
</evidence>
<dbReference type="FunFam" id="3.10.20.30:FF:000012">
    <property type="entry name" value="Xanthine dehydrogenase/oxidase"/>
    <property type="match status" value="1"/>
</dbReference>
<comment type="cofactor">
    <cofactor evidence="12">
        <name>[2Fe-2S] cluster</name>
        <dbReference type="ChEBI" id="CHEBI:190135"/>
    </cofactor>
</comment>
<evidence type="ECO:0000259" key="16">
    <source>
        <dbReference type="PROSITE" id="PS51085"/>
    </source>
</evidence>
<dbReference type="SMART" id="SM01092">
    <property type="entry name" value="CO_deh_flav_C"/>
    <property type="match status" value="1"/>
</dbReference>
<dbReference type="InterPro" id="IPR002346">
    <property type="entry name" value="Mopterin_DH_FAD-bd"/>
</dbReference>
<dbReference type="GO" id="GO:0005506">
    <property type="term" value="F:iron ion binding"/>
    <property type="evidence" value="ECO:0007669"/>
    <property type="project" value="InterPro"/>
</dbReference>
<comment type="similarity">
    <text evidence="2">Belongs to the xanthine dehydrogenase family.</text>
</comment>
<reference evidence="18" key="1">
    <citation type="submission" date="2021-02" db="EMBL/GenBank/DDBJ databases">
        <authorList>
            <person name="Dougan E. K."/>
            <person name="Rhodes N."/>
            <person name="Thang M."/>
            <person name="Chan C."/>
        </authorList>
    </citation>
    <scope>NUCLEOTIDE SEQUENCE</scope>
</reference>
<keyword evidence="5 15" id="KW-0001">2Fe-2S</keyword>
<feature type="binding site" evidence="14">
    <location>
        <position position="454"/>
    </location>
    <ligand>
        <name>FAD</name>
        <dbReference type="ChEBI" id="CHEBI:57692"/>
    </ligand>
</feature>
<keyword evidence="19" id="KW-1185">Reference proteome</keyword>
<dbReference type="PANTHER" id="PTHR11908">
    <property type="entry name" value="XANTHINE DEHYDROGENASE"/>
    <property type="match status" value="1"/>
</dbReference>
<feature type="binding site" evidence="15">
    <location>
        <position position="116"/>
    </location>
    <ligand>
        <name>[2Fe-2S] cluster</name>
        <dbReference type="ChEBI" id="CHEBI:190135"/>
        <label>1</label>
    </ligand>
</feature>
<feature type="binding site" evidence="15">
    <location>
        <position position="1140"/>
    </location>
    <ligand>
        <name>Mo-molybdopterin</name>
        <dbReference type="ChEBI" id="CHEBI:71302"/>
    </ligand>
    <ligandPart>
        <name>Mo</name>
        <dbReference type="ChEBI" id="CHEBI:28685"/>
    </ligandPart>
</feature>
<comment type="cofactor">
    <cofactor evidence="15">
        <name>[2Fe-2S] cluster</name>
        <dbReference type="ChEBI" id="CHEBI:190135"/>
    </cofactor>
    <text evidence="15">Binds 2 [2Fe-2S] clusters.</text>
</comment>
<feature type="binding site" evidence="15">
    <location>
        <position position="220"/>
    </location>
    <ligand>
        <name>[2Fe-2S] cluster</name>
        <dbReference type="ChEBI" id="CHEBI:190135"/>
        <label>2</label>
    </ligand>
</feature>
<dbReference type="InterPro" id="IPR036856">
    <property type="entry name" value="Ald_Oxase/Xan_DH_a/b_sf"/>
</dbReference>
<feature type="binding site" evidence="15">
    <location>
        <position position="124"/>
    </location>
    <ligand>
        <name>[2Fe-2S] cluster</name>
        <dbReference type="ChEBI" id="CHEBI:190135"/>
        <label>1</label>
    </ligand>
</feature>
<feature type="binding site" evidence="15">
    <location>
        <position position="188"/>
    </location>
    <ligand>
        <name>[2Fe-2S] cluster</name>
        <dbReference type="ChEBI" id="CHEBI:190135"/>
        <label>2</label>
    </ligand>
</feature>
<dbReference type="GO" id="GO:0051537">
    <property type="term" value="F:2 iron, 2 sulfur cluster binding"/>
    <property type="evidence" value="ECO:0007669"/>
    <property type="project" value="UniProtKB-KW"/>
</dbReference>
<dbReference type="Pfam" id="PF02738">
    <property type="entry name" value="MoCoBD_1"/>
    <property type="match status" value="1"/>
</dbReference>
<dbReference type="Proteomes" id="UP000654075">
    <property type="component" value="Unassembled WGS sequence"/>
</dbReference>
<dbReference type="InterPro" id="IPR002888">
    <property type="entry name" value="2Fe-2S-bd"/>
</dbReference>
<dbReference type="Pfam" id="PF00111">
    <property type="entry name" value="Fer2"/>
    <property type="match status" value="1"/>
</dbReference>
<dbReference type="Pfam" id="PF01799">
    <property type="entry name" value="Fer2_2"/>
    <property type="match status" value="1"/>
</dbReference>
<feature type="active site" description="Proton acceptor" evidence="13">
    <location>
        <position position="1352"/>
    </location>
</feature>
<dbReference type="SUPFAM" id="SSF54292">
    <property type="entry name" value="2Fe-2S ferredoxin-like"/>
    <property type="match status" value="1"/>
</dbReference>
<gene>
    <name evidence="18" type="ORF">PGLA1383_LOCUS55293</name>
</gene>
<feature type="domain" description="2Fe-2S ferredoxin-type" evidence="16">
    <location>
        <begin position="78"/>
        <end position="164"/>
    </location>
</feature>
<dbReference type="InterPro" id="IPR001041">
    <property type="entry name" value="2Fe-2S_ferredoxin-type"/>
</dbReference>
<dbReference type="OrthoDB" id="8300278at2759"/>
<dbReference type="Gene3D" id="3.10.20.30">
    <property type="match status" value="1"/>
</dbReference>
<dbReference type="Pfam" id="PF00941">
    <property type="entry name" value="FAD_binding_5"/>
    <property type="match status" value="1"/>
</dbReference>
<evidence type="ECO:0000256" key="1">
    <source>
        <dbReference type="ARBA" id="ARBA00001974"/>
    </source>
</evidence>
<keyword evidence="7 14" id="KW-0274">FAD</keyword>
<evidence type="ECO:0000256" key="7">
    <source>
        <dbReference type="ARBA" id="ARBA00022827"/>
    </source>
</evidence>
<sequence length="1410" mass="151871">MQGVRSGMCLDNIGSSCVEFPRRRESHKKKKHAPMGNIASRICGEQPSQSGGKKVASGLPLQLLPSGKADAFADQCQTNITFFVNGEKCVLSNVHPNITLRDFLHEKGLTGTKQTCGQGACGACTVAVARYVRKNQAVEERALNACLRPLMLCDGMAVTTVEGIGCASKPHAVQERIAGLGGSQCGFCTPGHVMSMYSLLRENKNPSAPEVEACLDGNICRCTGYRGIHAAFHTFAGKEAVTNVDGFSPQFSKYSGDGEPQFPEELRNYIPKQPIFAQDQSGTTRWYRVLDLSHWAQICKEVSPSKPRVVVGSTSVGVFGQKVGKVINVDVTLVSDLEGTCQDECGNIVAGGAESLNTLISSLRAGNEAQQTLAGALTKLANNNVRNAGGWAGNLVMGRVESQYSGGSDGAVLLSAFGASVKVAIAKDGKVEQYSMTVANFVRDMDLNNSNYLLVSIEVPAITAKFTSFRQSMSKVNSHAIVNAAFRTEVTSDGCFQAPILYAGCIQKRAVFLEEAGRYLEGKPVCDQTLSGLLDIIQKVTVDKDQTYVTGLNPGGKDDYKKQLLLSFVFKWFVSLVPQVPSELRSVTPPSSAGAFWAATDYCMSVAQTLRSEAHLQLPEKHPGTSYVGPKKEALEQACGQLKYSGDMPMGPRGLYGVYVVANDVGKLLGTDASEALKQEGVVAFLTFQDVPGMNSSSMIPGEEPVFAEDGKDILYAGAPVGLLVAGTDQQAKTAARMVKVNIGAPQSAPIYTIDEAVDKKQFLYGPDFPGKMVDSGNVDEAFADASNIIIEGSYNIAGQNNFYMERNTAVALPDDMGRIMIYGGAQCPDATKTCVMMALGSTSKDVVVKVRPMGGAFGGKFTRNFAVFCAAGVACKKLGRPVRIATSLITDMGMHGNTRHIVKCHYKVAVSPAGMIVAFDNKIFIDAGCSNDYTDYIADEIVKRQDNAYHVPNYRAVLNMCKTNNPTASANRAPGLMQAAAITETILDHIARKLSMSAEHVRELNLKPMQNPMDTTGNAIIEWNTPKLWQYAKDKWEFDAREKAHAEFNASNRFKKRATSMMPLKFAVAYLIPSGGTVTVNVNAVDGTVAVQTGCCEMGQGCLTKVLSTTATELGIPIEKVSGFYPDTSVLPNLSTDGGSAGAEILCHAAKWACEQLKERLVPVEAELIEELKAAGVATKPSWEQMVRRANGPMPTDTRTLLSATAQFKVPKWNDVKRSADHPDPAVPYWNWDSASDTWQYHVTGVACSDVEVDVLTGDYTILRADVLVDAGHSLNPFIDLGQAEGGFVYGIGAYCREEILMDPTTGRNKCEGMWNYKPPTNKDVPQIFNVELAPGNKSSRTAYGSKGVGEAPLLLAYSVVSAMKKAILSSRLERGLSSDFTLDSPATVDRVQKCMSVSLSDLNLEERK</sequence>
<keyword evidence="4" id="KW-0285">Flavoprotein</keyword>
<dbReference type="Pfam" id="PF01315">
    <property type="entry name" value="Ald_Xan_dh_C"/>
    <property type="match status" value="1"/>
</dbReference>
<dbReference type="Gene3D" id="3.30.365.10">
    <property type="entry name" value="Aldehyde oxidase/xanthine dehydrogenase, molybdopterin binding domain"/>
    <property type="match status" value="4"/>
</dbReference>
<dbReference type="InterPro" id="IPR046867">
    <property type="entry name" value="AldOxase/xan_DH_MoCoBD2"/>
</dbReference>
<dbReference type="EMBL" id="CAJNNV010032589">
    <property type="protein sequence ID" value="CAE8640418.1"/>
    <property type="molecule type" value="Genomic_DNA"/>
</dbReference>
<dbReference type="InterPro" id="IPR036884">
    <property type="entry name" value="2Fe-2S-bd_dom_sf"/>
</dbReference>
<dbReference type="PROSITE" id="PS51085">
    <property type="entry name" value="2FE2S_FER_2"/>
    <property type="match status" value="1"/>
</dbReference>
<feature type="binding site" evidence="14">
    <location>
        <position position="409"/>
    </location>
    <ligand>
        <name>FAD</name>
        <dbReference type="ChEBI" id="CHEBI:57692"/>
    </ligand>
</feature>
<keyword evidence="10 15" id="KW-0411">Iron-sulfur</keyword>
<organism evidence="18 19">
    <name type="scientific">Polarella glacialis</name>
    <name type="common">Dinoflagellate</name>
    <dbReference type="NCBI Taxonomy" id="89957"/>
    <lineage>
        <taxon>Eukaryota</taxon>
        <taxon>Sar</taxon>
        <taxon>Alveolata</taxon>
        <taxon>Dinophyceae</taxon>
        <taxon>Suessiales</taxon>
        <taxon>Suessiaceae</taxon>
        <taxon>Polarella</taxon>
    </lineage>
</organism>
<dbReference type="Gene3D" id="1.10.150.120">
    <property type="entry name" value="[2Fe-2S]-binding domain"/>
    <property type="match status" value="1"/>
</dbReference>
<dbReference type="InterPro" id="IPR008274">
    <property type="entry name" value="AldOxase/xan_DH_MoCoBD1"/>
</dbReference>
<evidence type="ECO:0000313" key="18">
    <source>
        <dbReference type="EMBL" id="CAE8640418.1"/>
    </source>
</evidence>
<keyword evidence="3 15" id="KW-0500">Molybdenum</keyword>
<feature type="binding site" evidence="15">
    <location>
        <position position="827"/>
    </location>
    <ligand>
        <name>Mo-molybdopterin</name>
        <dbReference type="ChEBI" id="CHEBI:71302"/>
    </ligand>
    <ligandPart>
        <name>Mo</name>
        <dbReference type="ChEBI" id="CHEBI:28685"/>
    </ligandPart>
</feature>